<dbReference type="PANTHER" id="PTHR11863">
    <property type="entry name" value="STEROL DESATURASE"/>
    <property type="match status" value="1"/>
</dbReference>
<name>A0A3E2HLY5_SCYLI</name>
<reference evidence="2 3" key="1">
    <citation type="submission" date="2018-05" db="EMBL/GenBank/DDBJ databases">
        <title>Draft genome sequence of Scytalidium lignicola DSM 105466, a ubiquitous saprotrophic fungus.</title>
        <authorList>
            <person name="Buettner E."/>
            <person name="Gebauer A.M."/>
            <person name="Hofrichter M."/>
            <person name="Liers C."/>
            <person name="Kellner H."/>
        </authorList>
    </citation>
    <scope>NUCLEOTIDE SEQUENCE [LARGE SCALE GENOMIC DNA]</scope>
    <source>
        <strain evidence="2 3">DSM 105466</strain>
    </source>
</reference>
<evidence type="ECO:0000313" key="3">
    <source>
        <dbReference type="Proteomes" id="UP000258309"/>
    </source>
</evidence>
<feature type="non-terminal residue" evidence="2">
    <location>
        <position position="1"/>
    </location>
</feature>
<keyword evidence="1" id="KW-0732">Signal</keyword>
<keyword evidence="3" id="KW-1185">Reference proteome</keyword>
<accession>A0A3E2HLY5</accession>
<gene>
    <name evidence="2" type="ORF">B7463_g1945</name>
</gene>
<dbReference type="EMBL" id="NCSJ02000021">
    <property type="protein sequence ID" value="RFU34404.1"/>
    <property type="molecule type" value="Genomic_DNA"/>
</dbReference>
<evidence type="ECO:0000313" key="2">
    <source>
        <dbReference type="EMBL" id="RFU34404.1"/>
    </source>
</evidence>
<dbReference type="OrthoDB" id="408954at2759"/>
<dbReference type="STRING" id="5539.A0A3E2HLY5"/>
<feature type="chain" id="PRO_5017731867" description="Fatty acid hydroxylase domain-containing protein" evidence="1">
    <location>
        <begin position="27"/>
        <end position="242"/>
    </location>
</feature>
<protein>
    <recommendedName>
        <fullName evidence="4">Fatty acid hydroxylase domain-containing protein</fullName>
    </recommendedName>
</protein>
<dbReference type="AlphaFoldDB" id="A0A3E2HLY5"/>
<evidence type="ECO:0008006" key="4">
    <source>
        <dbReference type="Google" id="ProtNLM"/>
    </source>
</evidence>
<sequence length="242" mass="27517">MPPLVLGISDLHLSLILPIMVHWLTSGCFEICDRAGWLSQYRLHTSAEELKRNRVTRRECLRVTLQCQILQTLLGLVLGALGEGDVTGSEDYDVAIWITRVRAVFEAIPSFLSVTGLDFKTMAITLSRPRPFVSIVGYPEFGTSGIEELIGKAIYWYIVPIFQLASALITADASMYCLHRLGHTNKWMYRTDAGFHDVHHQSWGLKTNFGAHLTIWDRMMGTYFADEEEITRLRRKNRIAAE</sequence>
<proteinExistence type="predicted"/>
<dbReference type="Proteomes" id="UP000258309">
    <property type="component" value="Unassembled WGS sequence"/>
</dbReference>
<dbReference type="InterPro" id="IPR050307">
    <property type="entry name" value="Sterol_Desaturase_Related"/>
</dbReference>
<feature type="signal peptide" evidence="1">
    <location>
        <begin position="1"/>
        <end position="26"/>
    </location>
</feature>
<organism evidence="2 3">
    <name type="scientific">Scytalidium lignicola</name>
    <name type="common">Hyphomycete</name>
    <dbReference type="NCBI Taxonomy" id="5539"/>
    <lineage>
        <taxon>Eukaryota</taxon>
        <taxon>Fungi</taxon>
        <taxon>Dikarya</taxon>
        <taxon>Ascomycota</taxon>
        <taxon>Pezizomycotina</taxon>
        <taxon>Leotiomycetes</taxon>
        <taxon>Leotiomycetes incertae sedis</taxon>
        <taxon>Scytalidium</taxon>
    </lineage>
</organism>
<comment type="caution">
    <text evidence="2">The sequence shown here is derived from an EMBL/GenBank/DDBJ whole genome shotgun (WGS) entry which is preliminary data.</text>
</comment>
<feature type="non-terminal residue" evidence="2">
    <location>
        <position position="242"/>
    </location>
</feature>
<evidence type="ECO:0000256" key="1">
    <source>
        <dbReference type="SAM" id="SignalP"/>
    </source>
</evidence>